<evidence type="ECO:0000256" key="1">
    <source>
        <dbReference type="SAM" id="Phobius"/>
    </source>
</evidence>
<keyword evidence="1" id="KW-1133">Transmembrane helix</keyword>
<evidence type="ECO:0000313" key="3">
    <source>
        <dbReference type="Proteomes" id="UP001295423"/>
    </source>
</evidence>
<feature type="transmembrane region" description="Helical" evidence="1">
    <location>
        <begin position="12"/>
        <end position="32"/>
    </location>
</feature>
<reference evidence="2" key="1">
    <citation type="submission" date="2023-08" db="EMBL/GenBank/DDBJ databases">
        <authorList>
            <person name="Audoor S."/>
            <person name="Bilcke G."/>
        </authorList>
    </citation>
    <scope>NUCLEOTIDE SEQUENCE</scope>
</reference>
<evidence type="ECO:0008006" key="4">
    <source>
        <dbReference type="Google" id="ProtNLM"/>
    </source>
</evidence>
<dbReference type="Proteomes" id="UP001295423">
    <property type="component" value="Unassembled WGS sequence"/>
</dbReference>
<feature type="transmembrane region" description="Helical" evidence="1">
    <location>
        <begin position="52"/>
        <end position="76"/>
    </location>
</feature>
<dbReference type="GO" id="GO:0005789">
    <property type="term" value="C:endoplasmic reticulum membrane"/>
    <property type="evidence" value="ECO:0007669"/>
    <property type="project" value="TreeGrafter"/>
</dbReference>
<dbReference type="GO" id="GO:0004143">
    <property type="term" value="F:ATP-dependent diacylglycerol kinase activity"/>
    <property type="evidence" value="ECO:0007669"/>
    <property type="project" value="InterPro"/>
</dbReference>
<evidence type="ECO:0000313" key="2">
    <source>
        <dbReference type="EMBL" id="CAJ1945661.1"/>
    </source>
</evidence>
<dbReference type="GO" id="GO:0006654">
    <property type="term" value="P:phosphatidic acid biosynthetic process"/>
    <property type="evidence" value="ECO:0007669"/>
    <property type="project" value="TreeGrafter"/>
</dbReference>
<keyword evidence="1" id="KW-0812">Transmembrane</keyword>
<organism evidence="2 3">
    <name type="scientific">Cylindrotheca closterium</name>
    <dbReference type="NCBI Taxonomy" id="2856"/>
    <lineage>
        <taxon>Eukaryota</taxon>
        <taxon>Sar</taxon>
        <taxon>Stramenopiles</taxon>
        <taxon>Ochrophyta</taxon>
        <taxon>Bacillariophyta</taxon>
        <taxon>Bacillariophyceae</taxon>
        <taxon>Bacillariophycidae</taxon>
        <taxon>Bacillariales</taxon>
        <taxon>Bacillariaceae</taxon>
        <taxon>Cylindrotheca</taxon>
    </lineage>
</organism>
<accession>A0AAD2CW80</accession>
<gene>
    <name evidence="2" type="ORF">CYCCA115_LOCUS9806</name>
</gene>
<comment type="caution">
    <text evidence="2">The sequence shown here is derived from an EMBL/GenBank/DDBJ whole genome shotgun (WGS) entry which is preliminary data.</text>
</comment>
<dbReference type="EMBL" id="CAKOGP040001446">
    <property type="protein sequence ID" value="CAJ1945661.1"/>
    <property type="molecule type" value="Genomic_DNA"/>
</dbReference>
<name>A0AAD2CW80_9STRA</name>
<dbReference type="InterPro" id="IPR037997">
    <property type="entry name" value="Dgk1-like"/>
</dbReference>
<dbReference type="PANTHER" id="PTHR31303:SF1">
    <property type="entry name" value="CTP-DEPENDENT DIACYLGLYCEROL KINASE 1"/>
    <property type="match status" value="1"/>
</dbReference>
<dbReference type="PANTHER" id="PTHR31303">
    <property type="entry name" value="CTP-DEPENDENT DIACYLGLYCEROL KINASE 1"/>
    <property type="match status" value="1"/>
</dbReference>
<dbReference type="AlphaFoldDB" id="A0AAD2CW80"/>
<sequence>MESKTGNGLWTKAASVTFLVVLVQVITANFPIGKENRRRIQHALTGHLMVQVSYIIPPSVAIGLCLLGAGGMYSLLKFSPDEFRRIFGELLRKEEFEGEQLPGAFYFLLGTASTVAVAKDINTARYAVECLAIADPLASWVGSNISSLKLNANSSLSGCLACFVGAWCVGYLMLTHDTYVLSIGALVCSMAEAIDIGNDNFSVPVLTALAVENLV</sequence>
<keyword evidence="1" id="KW-0472">Membrane</keyword>
<keyword evidence="3" id="KW-1185">Reference proteome</keyword>
<proteinExistence type="predicted"/>
<protein>
    <recommendedName>
        <fullName evidence="4">Dolichol kinase</fullName>
    </recommendedName>
</protein>